<name>A0A9P9DKU9_9PLEO</name>
<sequence>MLRYQPMNDTLADKRMREDVERIDEITQWYSATNNWSVGFEARLVSLEDIMGQHWREKDRNTPVSGAQDLPTFGHYLRKCRALYKSIVDSVMVEIETPKQPKGFTESGLFDNVAINGVVPASEITGPEDYAPVFAMLDCNNTISYRNEFGRRIVLADVTLHPMASLADILTIVTKKRNSLTKIIQLHGIKLISDTELWWLGENWAVVEPSLKWAESILPYGSLQATNQLNGVLDQFQANKDVQKPKIEMLRKFGDNRSNKINTVTIAHAAAIIQRYFAAISDEEVDLYLVEIARLRSRKLPKSDVFKLVPWDRNPETIRKAVDAAKRKATHKLAKAIQNGKHVPIFSISDIKVLQQLAPIVTVNIDAYVTTVQEAFSLGLIAHYFPRDPERWVFEHWIPGAPIVTIHHQHNLAMFGRAVCINHTGDLPDGIYPPMFQSFDTLSNGQVRVMRALRAWLKRRCKTMDMMHSASVLICIDIINGILRDMEVRDNDEMDPHEIEHIGLTRSNELFKALAILTNKDMLRVIPGKNFFISVEEWNRLYMNFEARKSIMELNWE</sequence>
<dbReference type="AlphaFoldDB" id="A0A9P9DKU9"/>
<organism evidence="1 2">
    <name type="scientific">Dendryphion nanum</name>
    <dbReference type="NCBI Taxonomy" id="256645"/>
    <lineage>
        <taxon>Eukaryota</taxon>
        <taxon>Fungi</taxon>
        <taxon>Dikarya</taxon>
        <taxon>Ascomycota</taxon>
        <taxon>Pezizomycotina</taxon>
        <taxon>Dothideomycetes</taxon>
        <taxon>Pleosporomycetidae</taxon>
        <taxon>Pleosporales</taxon>
        <taxon>Torulaceae</taxon>
        <taxon>Dendryphion</taxon>
    </lineage>
</organism>
<comment type="caution">
    <text evidence="1">The sequence shown here is derived from an EMBL/GenBank/DDBJ whole genome shotgun (WGS) entry which is preliminary data.</text>
</comment>
<reference evidence="1" key="1">
    <citation type="journal article" date="2021" name="Nat. Commun.">
        <title>Genetic determinants of endophytism in the Arabidopsis root mycobiome.</title>
        <authorList>
            <person name="Mesny F."/>
            <person name="Miyauchi S."/>
            <person name="Thiergart T."/>
            <person name="Pickel B."/>
            <person name="Atanasova L."/>
            <person name="Karlsson M."/>
            <person name="Huettel B."/>
            <person name="Barry K.W."/>
            <person name="Haridas S."/>
            <person name="Chen C."/>
            <person name="Bauer D."/>
            <person name="Andreopoulos W."/>
            <person name="Pangilinan J."/>
            <person name="LaButti K."/>
            <person name="Riley R."/>
            <person name="Lipzen A."/>
            <person name="Clum A."/>
            <person name="Drula E."/>
            <person name="Henrissat B."/>
            <person name="Kohler A."/>
            <person name="Grigoriev I.V."/>
            <person name="Martin F.M."/>
            <person name="Hacquard S."/>
        </authorList>
    </citation>
    <scope>NUCLEOTIDE SEQUENCE</scope>
    <source>
        <strain evidence="1">MPI-CAGE-CH-0243</strain>
    </source>
</reference>
<protein>
    <submittedName>
        <fullName evidence="1">Uncharacterized protein</fullName>
    </submittedName>
</protein>
<accession>A0A9P9DKU9</accession>
<dbReference type="EMBL" id="JAGMWT010000010">
    <property type="protein sequence ID" value="KAH7121013.1"/>
    <property type="molecule type" value="Genomic_DNA"/>
</dbReference>
<dbReference type="Proteomes" id="UP000700596">
    <property type="component" value="Unassembled WGS sequence"/>
</dbReference>
<evidence type="ECO:0000313" key="2">
    <source>
        <dbReference type="Proteomes" id="UP000700596"/>
    </source>
</evidence>
<evidence type="ECO:0000313" key="1">
    <source>
        <dbReference type="EMBL" id="KAH7121013.1"/>
    </source>
</evidence>
<gene>
    <name evidence="1" type="ORF">B0J11DRAFT_508051</name>
</gene>
<keyword evidence="2" id="KW-1185">Reference proteome</keyword>
<proteinExistence type="predicted"/>